<feature type="region of interest" description="Disordered" evidence="2">
    <location>
        <begin position="884"/>
        <end position="962"/>
    </location>
</feature>
<feature type="compositionally biased region" description="Acidic residues" evidence="2">
    <location>
        <begin position="599"/>
        <end position="614"/>
    </location>
</feature>
<feature type="compositionally biased region" description="Low complexity" evidence="2">
    <location>
        <begin position="903"/>
        <end position="916"/>
    </location>
</feature>
<gene>
    <name evidence="3" type="ORF">HKW66_Vig0133900</name>
</gene>
<evidence type="ECO:0000313" key="3">
    <source>
        <dbReference type="EMBL" id="KAG2390849.1"/>
    </source>
</evidence>
<proteinExistence type="predicted"/>
<feature type="compositionally biased region" description="Basic and acidic residues" evidence="2">
    <location>
        <begin position="628"/>
        <end position="638"/>
    </location>
</feature>
<feature type="compositionally biased region" description="Polar residues" evidence="2">
    <location>
        <begin position="403"/>
        <end position="417"/>
    </location>
</feature>
<dbReference type="PANTHER" id="PTHR31071">
    <property type="entry name" value="GB|AAF24581.1"/>
    <property type="match status" value="1"/>
</dbReference>
<reference evidence="3 4" key="1">
    <citation type="submission" date="2020-05" db="EMBL/GenBank/DDBJ databases">
        <title>Vigna angularis (adzuki bean) Var. LongXiaoDou No. 4 denovo assembly.</title>
        <authorList>
            <person name="Xiang H."/>
        </authorList>
    </citation>
    <scope>NUCLEOTIDE SEQUENCE [LARGE SCALE GENOMIC DNA]</scope>
    <source>
        <tissue evidence="3">Leaf</tissue>
    </source>
</reference>
<feature type="region of interest" description="Disordered" evidence="2">
    <location>
        <begin position="397"/>
        <end position="421"/>
    </location>
</feature>
<evidence type="ECO:0000313" key="4">
    <source>
        <dbReference type="Proteomes" id="UP000743370"/>
    </source>
</evidence>
<feature type="compositionally biased region" description="Pro residues" evidence="2">
    <location>
        <begin position="555"/>
        <end position="565"/>
    </location>
</feature>
<protein>
    <submittedName>
        <fullName evidence="3">Uncharacterized protein</fullName>
    </submittedName>
</protein>
<dbReference type="Proteomes" id="UP000743370">
    <property type="component" value="Unassembled WGS sequence"/>
</dbReference>
<sequence>MYSIIHGNGHARHRFLGHPNGMIHEFDLKKNPLQSPRSIFRAKNGHFCEPEPFQFSNTEREGATKWDPLCLKTSDEEAHHIYRHMKLLDQKASAVSMVSALGAELEQARARIQELETEHRSSKKKLEHFLKKVSEERAQWRSREHEKIHAYIDDIKSELSRERKNRQRIEIVNSRLVNELADAKLSAKRYMQDYDKERKARELIEEVCDELAKEIGEDKAEVEALKRESLKHREEVEEERKMLQMAEVWREERVQMKLIDAKVALEEKYSQMNKLVSDLESFIKSRSADPITTELREAQSLQQAAAAMNIQDIKGFSYEPPNSDDIFAIFEEANFGETNEREIEPRASHSSTSHASNIHIVSPEANAITKDGIQRRSDVFVDDNGDLDGDESGWETVSHVDDQGSSYSPEGSTLSLNRNHRESNVSGRSVLEWEETAGEETPITEISEVCSIPTKQSKKVSSITRLWRSYPNNGDNYKIISLEEMNGKLSNGRLSNGVIMSPDHGSGKGGMKGCIPRGAQKNSLKARLLEARMESQKVQLRHCFDQINSGLDTPPHSPFNPPPSPTAHVSDSELDTRADPPRPLLKRIRRGPPSPSLDADVDDDIEEFSSQEDPDQVHTLLSASNRSVDGKRKEHSDDVPASSRLETGKSGLMFPKLTTSPLRRFQLIDSDDSDVDVGGGANNFRLIDSDSDVDVGGDNKVYFNNHLEKNKKAYFDKNRNDSLWKDFSPVKNVSVPTPAFNELCEEYFRSNKCKEVRGDVNESHNERYPGVSSSCQRNQQQWESVDLVYPAHKYFFHEDPRIQQLVHTRFRNFNPLGAINRVNQQPNTSHIDYMGQFGNGRASNTQGVQNACVNGSTRGKNTSSNLVFEGSFNTSEGWVDPKIVSPFSHGESSRKKATKRNSTKNSVSKGKGNKSSPANQSRASGDWVEPRSCASSPKDAGKRRVQASGQSAGHWYTSPEGRKVYVNKSGQELTGRSAYVQYRKESGTVFNKSKKKTGSKTTKARKKRN</sequence>
<feature type="compositionally biased region" description="Basic and acidic residues" evidence="2">
    <location>
        <begin position="570"/>
        <end position="580"/>
    </location>
</feature>
<dbReference type="InterPro" id="IPR043424">
    <property type="entry name" value="BLT-like"/>
</dbReference>
<feature type="compositionally biased region" description="Basic residues" evidence="2">
    <location>
        <begin position="992"/>
        <end position="1009"/>
    </location>
</feature>
<dbReference type="EMBL" id="JABFOF010000007">
    <property type="protein sequence ID" value="KAG2390849.1"/>
    <property type="molecule type" value="Genomic_DNA"/>
</dbReference>
<feature type="region of interest" description="Disordered" evidence="2">
    <location>
        <begin position="986"/>
        <end position="1009"/>
    </location>
</feature>
<feature type="coiled-coil region" evidence="1">
    <location>
        <begin position="194"/>
        <end position="242"/>
    </location>
</feature>
<feature type="coiled-coil region" evidence="1">
    <location>
        <begin position="98"/>
        <end position="132"/>
    </location>
</feature>
<keyword evidence="1" id="KW-0175">Coiled coil</keyword>
<evidence type="ECO:0000256" key="1">
    <source>
        <dbReference type="SAM" id="Coils"/>
    </source>
</evidence>
<accession>A0A8T0K297</accession>
<comment type="caution">
    <text evidence="3">The sequence shown here is derived from an EMBL/GenBank/DDBJ whole genome shotgun (WGS) entry which is preliminary data.</text>
</comment>
<evidence type="ECO:0000256" key="2">
    <source>
        <dbReference type="SAM" id="MobiDB-lite"/>
    </source>
</evidence>
<feature type="region of interest" description="Disordered" evidence="2">
    <location>
        <begin position="547"/>
        <end position="647"/>
    </location>
</feature>
<name>A0A8T0K297_PHAAN</name>
<dbReference type="PANTHER" id="PTHR31071:SF62">
    <property type="match status" value="1"/>
</dbReference>
<dbReference type="AlphaFoldDB" id="A0A8T0K297"/>
<organism evidence="3 4">
    <name type="scientific">Phaseolus angularis</name>
    <name type="common">Azuki bean</name>
    <name type="synonym">Vigna angularis</name>
    <dbReference type="NCBI Taxonomy" id="3914"/>
    <lineage>
        <taxon>Eukaryota</taxon>
        <taxon>Viridiplantae</taxon>
        <taxon>Streptophyta</taxon>
        <taxon>Embryophyta</taxon>
        <taxon>Tracheophyta</taxon>
        <taxon>Spermatophyta</taxon>
        <taxon>Magnoliopsida</taxon>
        <taxon>eudicotyledons</taxon>
        <taxon>Gunneridae</taxon>
        <taxon>Pentapetalae</taxon>
        <taxon>rosids</taxon>
        <taxon>fabids</taxon>
        <taxon>Fabales</taxon>
        <taxon>Fabaceae</taxon>
        <taxon>Papilionoideae</taxon>
        <taxon>50 kb inversion clade</taxon>
        <taxon>NPAAA clade</taxon>
        <taxon>indigoferoid/millettioid clade</taxon>
        <taxon>Phaseoleae</taxon>
        <taxon>Vigna</taxon>
    </lineage>
</organism>